<dbReference type="Gene3D" id="3.30.479.20">
    <property type="entry name" value="Elongation factor Ts, dimerisation domain"/>
    <property type="match status" value="1"/>
</dbReference>
<comment type="function">
    <text evidence="4">Associates with the EF-Tu.GDP complex and induces the exchange of GDP to GTP. It remains bound to the aminoacyl-tRNA.EF-Tu.GTP complex up to the GTP hydrolysis stage on the ribosome.</text>
</comment>
<evidence type="ECO:0000313" key="7">
    <source>
        <dbReference type="EMBL" id="QOW07526.1"/>
    </source>
</evidence>
<dbReference type="SUPFAM" id="SSF46934">
    <property type="entry name" value="UBA-like"/>
    <property type="match status" value="1"/>
</dbReference>
<evidence type="ECO:0000256" key="3">
    <source>
        <dbReference type="ARBA" id="ARBA00022917"/>
    </source>
</evidence>
<evidence type="ECO:0000256" key="5">
    <source>
        <dbReference type="HAMAP-Rule" id="MF_03135"/>
    </source>
</evidence>
<proteinExistence type="inferred from homology"/>
<dbReference type="InterPro" id="IPR018101">
    <property type="entry name" value="Transl_elong_Ts_CS"/>
</dbReference>
<accession>A0A7S6UA02</accession>
<dbReference type="InterPro" id="IPR036402">
    <property type="entry name" value="EF-Ts_dimer_sf"/>
</dbReference>
<name>A0A7S6UA02_9STRA</name>
<organism evidence="7">
    <name type="scientific">Schizocladia ischiensis</name>
    <dbReference type="NCBI Taxonomy" id="196139"/>
    <lineage>
        <taxon>Eukaryota</taxon>
        <taxon>Sar</taxon>
        <taxon>Stramenopiles</taxon>
        <taxon>Ochrophyta</taxon>
        <taxon>PX clade</taxon>
        <taxon>Schizocladiophyceae</taxon>
        <taxon>Schizocladiales</taxon>
        <taxon>Schizocladiaceae</taxon>
        <taxon>Schizocladia</taxon>
    </lineage>
</organism>
<keyword evidence="7" id="KW-0934">Plastid</keyword>
<dbReference type="NCBIfam" id="TIGR00116">
    <property type="entry name" value="tsf"/>
    <property type="match status" value="1"/>
</dbReference>
<dbReference type="Pfam" id="PF00889">
    <property type="entry name" value="EF_TS"/>
    <property type="match status" value="1"/>
</dbReference>
<comment type="subcellular location">
    <subcellularLocation>
        <location evidence="5">Mitochondrion</location>
    </subcellularLocation>
    <subcellularLocation>
        <location evidence="4">Plastid</location>
        <location evidence="4">Chloroplast</location>
    </subcellularLocation>
</comment>
<dbReference type="GO" id="GO:0005739">
    <property type="term" value="C:mitochondrion"/>
    <property type="evidence" value="ECO:0007669"/>
    <property type="project" value="UniProtKB-SubCell"/>
</dbReference>
<dbReference type="InterPro" id="IPR014039">
    <property type="entry name" value="Transl_elong_EFTs/EF1B_dimer"/>
</dbReference>
<sequence length="200" mass="22556">MSVEISSKLVKQLREKTGAGMMNCKKALQETSCDFDKAIEILRQKGLASADKKSDRQATEGIIHSYIHTGGKIGVLVEVNCETDFVARREEFIDLVKDIAMQIAACPLVHYISIDKIPNSIIQSEERIESGKDDLKNKPQEIKEKILKGRVEKILKTQTLLDQPFIRNSSITINELVKEKISLLGENIKIARFTRFEIGK</sequence>
<keyword evidence="3 4" id="KW-0648">Protein biosynthesis</keyword>
<dbReference type="Gene3D" id="1.10.286.20">
    <property type="match status" value="1"/>
</dbReference>
<dbReference type="GO" id="GO:0009507">
    <property type="term" value="C:chloroplast"/>
    <property type="evidence" value="ECO:0007669"/>
    <property type="project" value="UniProtKB-SubCell"/>
</dbReference>
<dbReference type="GO" id="GO:0003746">
    <property type="term" value="F:translation elongation factor activity"/>
    <property type="evidence" value="ECO:0007669"/>
    <property type="project" value="UniProtKB-UniRule"/>
</dbReference>
<feature type="domain" description="Translation elongation factor EFTs/EF1B dimerisation" evidence="6">
    <location>
        <begin position="57"/>
        <end position="200"/>
    </location>
</feature>
<protein>
    <recommendedName>
        <fullName evidence="4 5">Multifunctional fusion protein</fullName>
    </recommendedName>
    <domain>
        <recommendedName>
            <fullName evidence="4">Elongation factor Ts, chloroplastic</fullName>
            <shortName evidence="4">EF-Ts</shortName>
        </recommendedName>
    </domain>
    <domain>
        <recommendedName>
            <fullName evidence="5">Elongation factor Ts, mitochondrial</fullName>
            <shortName evidence="5">EF-TsMt</shortName>
        </recommendedName>
    </domain>
</protein>
<dbReference type="Gene3D" id="1.10.8.10">
    <property type="entry name" value="DNA helicase RuvA subunit, C-terminal domain"/>
    <property type="match status" value="1"/>
</dbReference>
<dbReference type="InterPro" id="IPR009060">
    <property type="entry name" value="UBA-like_sf"/>
</dbReference>
<evidence type="ECO:0000256" key="1">
    <source>
        <dbReference type="ARBA" id="ARBA00005532"/>
    </source>
</evidence>
<reference evidence="7" key="1">
    <citation type="submission" date="2020-03" db="EMBL/GenBank/DDBJ databases">
        <title>Schizocladia ischiensis organellar genomes: estimating the origin of multicellularity in heterokonts and the emergence of shallow ocean ecosystems.</title>
        <authorList>
            <person name="Phillips N.E."/>
            <person name="Braun E.L."/>
            <person name="Boore J."/>
            <person name="Cheda B."/>
            <person name="Salomon M.P."/>
        </authorList>
    </citation>
    <scope>NUCLEOTIDE SEQUENCE</scope>
</reference>
<comment type="similarity">
    <text evidence="1 4">Belongs to the EF-Ts family.</text>
</comment>
<dbReference type="SUPFAM" id="SSF54713">
    <property type="entry name" value="Elongation factor Ts (EF-Ts), dimerisation domain"/>
    <property type="match status" value="1"/>
</dbReference>
<dbReference type="PANTHER" id="PTHR11741">
    <property type="entry name" value="ELONGATION FACTOR TS"/>
    <property type="match status" value="1"/>
</dbReference>
<dbReference type="FunFam" id="1.10.8.10:FF:000001">
    <property type="entry name" value="Elongation factor Ts"/>
    <property type="match status" value="1"/>
</dbReference>
<keyword evidence="2 4" id="KW-0251">Elongation factor</keyword>
<dbReference type="RefSeq" id="YP_010032319.1">
    <property type="nucleotide sequence ID" value="NC_053868.1"/>
</dbReference>
<dbReference type="EMBL" id="MT226925">
    <property type="protein sequence ID" value="QOW07526.1"/>
    <property type="molecule type" value="Genomic_DNA"/>
</dbReference>
<dbReference type="CDD" id="cd14275">
    <property type="entry name" value="UBA_EF-Ts"/>
    <property type="match status" value="1"/>
</dbReference>
<evidence type="ECO:0000259" key="6">
    <source>
        <dbReference type="Pfam" id="PF00889"/>
    </source>
</evidence>
<evidence type="ECO:0000256" key="4">
    <source>
        <dbReference type="HAMAP-Rule" id="MF_00050"/>
    </source>
</evidence>
<evidence type="ECO:0000256" key="2">
    <source>
        <dbReference type="ARBA" id="ARBA00022768"/>
    </source>
</evidence>
<dbReference type="PROSITE" id="PS01127">
    <property type="entry name" value="EF_TS_2"/>
    <property type="match status" value="1"/>
</dbReference>
<dbReference type="PROSITE" id="PS01126">
    <property type="entry name" value="EF_TS_1"/>
    <property type="match status" value="1"/>
</dbReference>
<dbReference type="InterPro" id="IPR001816">
    <property type="entry name" value="Transl_elong_EFTs/EF1B"/>
</dbReference>
<keyword evidence="7" id="KW-0150">Chloroplast</keyword>
<dbReference type="PANTHER" id="PTHR11741:SF0">
    <property type="entry name" value="ELONGATION FACTOR TS, MITOCHONDRIAL"/>
    <property type="match status" value="1"/>
</dbReference>
<gene>
    <name evidence="4 7" type="primary">tsf</name>
</gene>
<dbReference type="HAMAP" id="MF_00050">
    <property type="entry name" value="EF_Ts"/>
    <property type="match status" value="1"/>
</dbReference>
<keyword evidence="5" id="KW-0496">Mitochondrion</keyword>
<geneLocation type="chloroplast" evidence="7"/>
<dbReference type="GeneID" id="63377812"/>
<dbReference type="AlphaFoldDB" id="A0A7S6UA02"/>